<proteinExistence type="predicted"/>
<evidence type="ECO:0000256" key="2">
    <source>
        <dbReference type="SAM" id="SignalP"/>
    </source>
</evidence>
<dbReference type="Proteomes" id="UP000315700">
    <property type="component" value="Chromosome"/>
</dbReference>
<dbReference type="InterPro" id="IPR029058">
    <property type="entry name" value="AB_hydrolase_fold"/>
</dbReference>
<feature type="signal peptide" evidence="2">
    <location>
        <begin position="1"/>
        <end position="21"/>
    </location>
</feature>
<evidence type="ECO:0000259" key="3">
    <source>
        <dbReference type="Pfam" id="PF20434"/>
    </source>
</evidence>
<dbReference type="InParanoid" id="A0A517S9P3"/>
<sequence precursor="true">MKWMTACALIVMGLPGSLAVAEESTGAKASSNVVTQQDTIYGQVLGAALLADIAYPSNPAGKTPAILSIHGGRWMRGTKRDNGVINVEQWAGFGFFAMTIDYRLRGCSAPPACYQDVQCAIRFLHANAEKYNIDEDRIFLIGQSAGGHMVSLAATMGNGDYPKTGGWEKARDDFRASICVSGPHDLTTCPWGNLWTPADIEPMKARELASPIRYASPSMKPLLIFHADNDKSVPIDNALAMVKVLKEKNCPHVFHHYETAGHMSVTPEVIEKSLAFIQKVTEGEPLNEASP</sequence>
<protein>
    <submittedName>
        <fullName evidence="4">Acetyl esterase</fullName>
    </submittedName>
</protein>
<keyword evidence="2" id="KW-0732">Signal</keyword>
<dbReference type="KEGG" id="ccos:Pan44_08620"/>
<dbReference type="EMBL" id="CP036271">
    <property type="protein sequence ID" value="QDT52849.1"/>
    <property type="molecule type" value="Genomic_DNA"/>
</dbReference>
<evidence type="ECO:0000313" key="4">
    <source>
        <dbReference type="EMBL" id="QDT52849.1"/>
    </source>
</evidence>
<gene>
    <name evidence="4" type="ORF">Pan44_08620</name>
</gene>
<dbReference type="AlphaFoldDB" id="A0A517S9P3"/>
<evidence type="ECO:0000313" key="5">
    <source>
        <dbReference type="Proteomes" id="UP000315700"/>
    </source>
</evidence>
<dbReference type="PANTHER" id="PTHR48081">
    <property type="entry name" value="AB HYDROLASE SUPERFAMILY PROTEIN C4A8.06C"/>
    <property type="match status" value="1"/>
</dbReference>
<organism evidence="4 5">
    <name type="scientific">Caulifigura coniformis</name>
    <dbReference type="NCBI Taxonomy" id="2527983"/>
    <lineage>
        <taxon>Bacteria</taxon>
        <taxon>Pseudomonadati</taxon>
        <taxon>Planctomycetota</taxon>
        <taxon>Planctomycetia</taxon>
        <taxon>Planctomycetales</taxon>
        <taxon>Planctomycetaceae</taxon>
        <taxon>Caulifigura</taxon>
    </lineage>
</organism>
<reference evidence="4 5" key="1">
    <citation type="submission" date="2019-02" db="EMBL/GenBank/DDBJ databases">
        <title>Deep-cultivation of Planctomycetes and their phenomic and genomic characterization uncovers novel biology.</title>
        <authorList>
            <person name="Wiegand S."/>
            <person name="Jogler M."/>
            <person name="Boedeker C."/>
            <person name="Pinto D."/>
            <person name="Vollmers J."/>
            <person name="Rivas-Marin E."/>
            <person name="Kohn T."/>
            <person name="Peeters S.H."/>
            <person name="Heuer A."/>
            <person name="Rast P."/>
            <person name="Oberbeckmann S."/>
            <person name="Bunk B."/>
            <person name="Jeske O."/>
            <person name="Meyerdierks A."/>
            <person name="Storesund J.E."/>
            <person name="Kallscheuer N."/>
            <person name="Luecker S."/>
            <person name="Lage O.M."/>
            <person name="Pohl T."/>
            <person name="Merkel B.J."/>
            <person name="Hornburger P."/>
            <person name="Mueller R.-W."/>
            <person name="Bruemmer F."/>
            <person name="Labrenz M."/>
            <person name="Spormann A.M."/>
            <person name="Op den Camp H."/>
            <person name="Overmann J."/>
            <person name="Amann R."/>
            <person name="Jetten M.S.M."/>
            <person name="Mascher T."/>
            <person name="Medema M.H."/>
            <person name="Devos D.P."/>
            <person name="Kaster A.-K."/>
            <person name="Ovreas L."/>
            <person name="Rohde M."/>
            <person name="Galperin M.Y."/>
            <person name="Jogler C."/>
        </authorList>
    </citation>
    <scope>NUCLEOTIDE SEQUENCE [LARGE SCALE GENOMIC DNA]</scope>
    <source>
        <strain evidence="4 5">Pan44</strain>
    </source>
</reference>
<keyword evidence="5" id="KW-1185">Reference proteome</keyword>
<feature type="domain" description="BD-FAE-like" evidence="3">
    <location>
        <begin position="52"/>
        <end position="243"/>
    </location>
</feature>
<dbReference type="Gene3D" id="3.40.50.1820">
    <property type="entry name" value="alpha/beta hydrolase"/>
    <property type="match status" value="1"/>
</dbReference>
<evidence type="ECO:0000256" key="1">
    <source>
        <dbReference type="ARBA" id="ARBA00022801"/>
    </source>
</evidence>
<dbReference type="RefSeq" id="WP_197453834.1">
    <property type="nucleotide sequence ID" value="NZ_CP036271.1"/>
</dbReference>
<dbReference type="SUPFAM" id="SSF53474">
    <property type="entry name" value="alpha/beta-Hydrolases"/>
    <property type="match status" value="1"/>
</dbReference>
<dbReference type="InterPro" id="IPR050300">
    <property type="entry name" value="GDXG_lipolytic_enzyme"/>
</dbReference>
<dbReference type="Pfam" id="PF20434">
    <property type="entry name" value="BD-FAE"/>
    <property type="match status" value="1"/>
</dbReference>
<keyword evidence="1" id="KW-0378">Hydrolase</keyword>
<dbReference type="GO" id="GO:0016787">
    <property type="term" value="F:hydrolase activity"/>
    <property type="evidence" value="ECO:0007669"/>
    <property type="project" value="UniProtKB-KW"/>
</dbReference>
<name>A0A517S9P3_9PLAN</name>
<feature type="chain" id="PRO_5021758932" evidence="2">
    <location>
        <begin position="22"/>
        <end position="291"/>
    </location>
</feature>
<accession>A0A517S9P3</accession>
<dbReference type="InterPro" id="IPR049492">
    <property type="entry name" value="BD-FAE-like_dom"/>
</dbReference>